<reference evidence="9" key="1">
    <citation type="submission" date="2009-11" db="EMBL/GenBank/DDBJ databases">
        <title>The complete chromosome of Xylanimonas cellulosilytica DSM 15894.</title>
        <authorList>
            <consortium name="US DOE Joint Genome Institute (JGI-PGF)"/>
            <person name="Lucas S."/>
            <person name="Copeland A."/>
            <person name="Lapidus A."/>
            <person name="Glavina del Rio T."/>
            <person name="Dalin E."/>
            <person name="Tice H."/>
            <person name="Bruce D."/>
            <person name="Goodwin L."/>
            <person name="Pitluck S."/>
            <person name="Kyrpides N."/>
            <person name="Mavromatis K."/>
            <person name="Ivanova N."/>
            <person name="Mikhailova N."/>
            <person name="Foster B."/>
            <person name="Clum A."/>
            <person name="Brettin T."/>
            <person name="Detter J.C."/>
            <person name="Han C."/>
            <person name="Larimer F."/>
            <person name="Land M."/>
            <person name="Hauser L."/>
            <person name="Markowitz V."/>
            <person name="Cheng J.F."/>
            <person name="Hugenholtz P."/>
            <person name="Woyke T."/>
            <person name="Wu D."/>
            <person name="Gehrich-Schroeter G."/>
            <person name="Schneider S."/>
            <person name="Pukall S.R."/>
            <person name="Klenk H.P."/>
            <person name="Eisen J.A."/>
        </authorList>
    </citation>
    <scope>NUCLEOTIDE SEQUENCE [LARGE SCALE GENOMIC DNA]</scope>
    <source>
        <strain evidence="9">DSM 15894 / CECT 5975 / LMG 20990 / XIL07</strain>
    </source>
</reference>
<dbReference type="GO" id="GO:0016705">
    <property type="term" value="F:oxidoreductase activity, acting on paired donors, with incorporation or reduction of molecular oxygen"/>
    <property type="evidence" value="ECO:0007669"/>
    <property type="project" value="UniProtKB-ARBA"/>
</dbReference>
<evidence type="ECO:0000313" key="8">
    <source>
        <dbReference type="EMBL" id="ACZ30649.1"/>
    </source>
</evidence>
<dbReference type="eggNOG" id="COG2146">
    <property type="taxonomic scope" value="Bacteria"/>
</dbReference>
<dbReference type="InterPro" id="IPR017881">
    <property type="entry name" value="NirD"/>
</dbReference>
<keyword evidence="3" id="KW-0560">Oxidoreductase</keyword>
<organism evidence="8 9">
    <name type="scientific">Xylanimonas cellulosilytica (strain DSM 15894 / JCM 12276 / CECT 5975 / KCTC 9989 / LMG 20990 / NBRC 107835 / XIL07)</name>
    <dbReference type="NCBI Taxonomy" id="446471"/>
    <lineage>
        <taxon>Bacteria</taxon>
        <taxon>Bacillati</taxon>
        <taxon>Actinomycetota</taxon>
        <taxon>Actinomycetes</taxon>
        <taxon>Micrococcales</taxon>
        <taxon>Promicromonosporaceae</taxon>
        <taxon>Xylanimonas</taxon>
    </lineage>
</organism>
<gene>
    <name evidence="8" type="ordered locus">Xcel_1625</name>
</gene>
<keyword evidence="4" id="KW-0408">Iron</keyword>
<keyword evidence="2" id="KW-0479">Metal-binding</keyword>
<keyword evidence="9" id="KW-1185">Reference proteome</keyword>
<evidence type="ECO:0000256" key="2">
    <source>
        <dbReference type="ARBA" id="ARBA00022723"/>
    </source>
</evidence>
<evidence type="ECO:0000256" key="3">
    <source>
        <dbReference type="ARBA" id="ARBA00023002"/>
    </source>
</evidence>
<dbReference type="InterPro" id="IPR012748">
    <property type="entry name" value="Rieske-like_NirD"/>
</dbReference>
<dbReference type="HOGENOM" id="CLU_055690_3_0_11"/>
<reference evidence="8 9" key="2">
    <citation type="journal article" date="2010" name="Stand. Genomic Sci.">
        <title>Complete genome sequence of Xylanimonas cellulosilytica type strain (XIL07).</title>
        <authorList>
            <person name="Foster B."/>
            <person name="Pukall R."/>
            <person name="Abt B."/>
            <person name="Nolan M."/>
            <person name="Glavina Del Rio T."/>
            <person name="Chen F."/>
            <person name="Lucas S."/>
            <person name="Tice H."/>
            <person name="Pitluck S."/>
            <person name="Cheng J.-F."/>
            <person name="Chertkov O."/>
            <person name="Brettin T."/>
            <person name="Han C."/>
            <person name="Detter J.C."/>
            <person name="Bruce D."/>
            <person name="Goodwin L."/>
            <person name="Ivanova N."/>
            <person name="Mavromatis K."/>
            <person name="Pati A."/>
            <person name="Mikhailova N."/>
            <person name="Chen A."/>
            <person name="Palaniappan K."/>
            <person name="Land M."/>
            <person name="Hauser L."/>
            <person name="Chang Y.-J."/>
            <person name="Jeffries C.D."/>
            <person name="Chain P."/>
            <person name="Rohde M."/>
            <person name="Goeker M."/>
            <person name="Bristow J."/>
            <person name="Eisen J.A."/>
            <person name="Markowitz V."/>
            <person name="Hugenholtz P."/>
            <person name="Kyrpides N.C."/>
            <person name="Klenk H.-P."/>
            <person name="Lapidus A."/>
        </authorList>
    </citation>
    <scope>NUCLEOTIDE SEQUENCE [LARGE SCALE GENOMIC DNA]</scope>
    <source>
        <strain evidence="9">DSM 15894 / CECT 5975 / LMG 20990 / XIL07</strain>
    </source>
</reference>
<dbReference type="KEGG" id="xce:Xcel_1625"/>
<keyword evidence="5" id="KW-0411">Iron-sulfur</keyword>
<dbReference type="InterPro" id="IPR036922">
    <property type="entry name" value="Rieske_2Fe-2S_sf"/>
</dbReference>
<dbReference type="GO" id="GO:0042128">
    <property type="term" value="P:nitrate assimilation"/>
    <property type="evidence" value="ECO:0007669"/>
    <property type="project" value="UniProtKB-KW"/>
</dbReference>
<dbReference type="AlphaFoldDB" id="D1BSF7"/>
<dbReference type="PROSITE" id="PS51300">
    <property type="entry name" value="NIRD"/>
    <property type="match status" value="1"/>
</dbReference>
<evidence type="ECO:0000256" key="5">
    <source>
        <dbReference type="ARBA" id="ARBA00023014"/>
    </source>
</evidence>
<evidence type="ECO:0000259" key="7">
    <source>
        <dbReference type="PROSITE" id="PS51296"/>
    </source>
</evidence>
<dbReference type="Pfam" id="PF13806">
    <property type="entry name" value="Rieske_2"/>
    <property type="match status" value="1"/>
</dbReference>
<sequence length="128" mass="13745">MSLFVDVCALADLEPERGAGALLGDHQVALFRLADDTVRAVQQLDPYSRANVMSRGLVGTTRVVDDSGEERDVPTVTTPMLKQVWNMETGEVIDSGGKPKYPIAVFATEVRDGRVLVAATPIEVTSGD</sequence>
<dbReference type="RefSeq" id="WP_012878391.1">
    <property type="nucleotide sequence ID" value="NC_013530.1"/>
</dbReference>
<evidence type="ECO:0000256" key="4">
    <source>
        <dbReference type="ARBA" id="ARBA00023004"/>
    </source>
</evidence>
<dbReference type="STRING" id="446471.Xcel_1625"/>
<proteinExistence type="predicted"/>
<dbReference type="Gene3D" id="2.102.10.10">
    <property type="entry name" value="Rieske [2Fe-2S] iron-sulphur domain"/>
    <property type="match status" value="1"/>
</dbReference>
<dbReference type="OrthoDB" id="3213360at2"/>
<name>D1BSF7_XYLCX</name>
<dbReference type="SUPFAM" id="SSF50022">
    <property type="entry name" value="ISP domain"/>
    <property type="match status" value="1"/>
</dbReference>
<dbReference type="GO" id="GO:0046872">
    <property type="term" value="F:metal ion binding"/>
    <property type="evidence" value="ECO:0007669"/>
    <property type="project" value="UniProtKB-KW"/>
</dbReference>
<evidence type="ECO:0000256" key="6">
    <source>
        <dbReference type="ARBA" id="ARBA00023063"/>
    </source>
</evidence>
<dbReference type="EMBL" id="CP001821">
    <property type="protein sequence ID" value="ACZ30649.1"/>
    <property type="molecule type" value="Genomic_DNA"/>
</dbReference>
<dbReference type="InterPro" id="IPR017941">
    <property type="entry name" value="Rieske_2Fe-2S"/>
</dbReference>
<evidence type="ECO:0000256" key="1">
    <source>
        <dbReference type="ARBA" id="ARBA00022714"/>
    </source>
</evidence>
<dbReference type="GO" id="GO:0004497">
    <property type="term" value="F:monooxygenase activity"/>
    <property type="evidence" value="ECO:0007669"/>
    <property type="project" value="UniProtKB-ARBA"/>
</dbReference>
<protein>
    <submittedName>
        <fullName evidence="8">Nitrite reductase (NAD(P)H), small subunit</fullName>
    </submittedName>
</protein>
<evidence type="ECO:0000313" key="9">
    <source>
        <dbReference type="Proteomes" id="UP000002255"/>
    </source>
</evidence>
<dbReference type="PANTHER" id="PTHR40562:SF1">
    <property type="entry name" value="NITRITE REDUCTASE (NADH) SMALL SUBUNIT"/>
    <property type="match status" value="1"/>
</dbReference>
<dbReference type="GO" id="GO:0051537">
    <property type="term" value="F:2 iron, 2 sulfur cluster binding"/>
    <property type="evidence" value="ECO:0007669"/>
    <property type="project" value="UniProtKB-KW"/>
</dbReference>
<dbReference type="PROSITE" id="PS51296">
    <property type="entry name" value="RIESKE"/>
    <property type="match status" value="1"/>
</dbReference>
<keyword evidence="6" id="KW-0534">Nitrate assimilation</keyword>
<keyword evidence="1" id="KW-0001">2Fe-2S</keyword>
<dbReference type="GO" id="GO:0008942">
    <property type="term" value="F:nitrite reductase [NAD(P)H] activity"/>
    <property type="evidence" value="ECO:0007669"/>
    <property type="project" value="InterPro"/>
</dbReference>
<feature type="domain" description="Rieske" evidence="7">
    <location>
        <begin position="5"/>
        <end position="117"/>
    </location>
</feature>
<accession>D1BSF7</accession>
<dbReference type="Proteomes" id="UP000002255">
    <property type="component" value="Chromosome"/>
</dbReference>
<dbReference type="PANTHER" id="PTHR40562">
    <property type="match status" value="1"/>
</dbReference>